<dbReference type="Proteomes" id="UP000290037">
    <property type="component" value="Unassembled WGS sequence"/>
</dbReference>
<keyword evidence="2" id="KW-1003">Cell membrane</keyword>
<sequence>MNFISYTSAILIALLTFGTFETPKPKKKKGNTLEIVKTWELPDALEEVSGIAWVSDAKIAAVEDEDGLIYIYDLAKNKIDKTIEFADDGDYEGIAVTGEDAYVMRSDGLLFEVQNYATAQPVTKTYQSAMSHKNNVETLSYDAKNQRLLTAPKDLDPNDEDIKGIYAFDLKQHLMLPDLVARIDMKDKAFKKFEKNKAYRTFRPSDLAIHPKTGEIYMLEGVNPKLITLDKTYAIKKVYELDKDDFAQPEGITFSPDGTLFISNEAHGGTANIHQVELD</sequence>
<evidence type="ECO:0000313" key="4">
    <source>
        <dbReference type="EMBL" id="RXG31393.1"/>
    </source>
</evidence>
<dbReference type="Gene3D" id="2.130.10.10">
    <property type="entry name" value="YVTN repeat-like/Quinoprotein amine dehydrogenase"/>
    <property type="match status" value="1"/>
</dbReference>
<dbReference type="SUPFAM" id="SSF63829">
    <property type="entry name" value="Calcium-dependent phosphotriesterase"/>
    <property type="match status" value="1"/>
</dbReference>
<proteinExistence type="predicted"/>
<keyword evidence="3" id="KW-0472">Membrane</keyword>
<name>A0A1M5WJQ4_9FLAO</name>
<reference evidence="4 7" key="3">
    <citation type="submission" date="2018-07" db="EMBL/GenBank/DDBJ databases">
        <title>Leeuwenhoekiella genomics.</title>
        <authorList>
            <person name="Tahon G."/>
            <person name="Willems A."/>
        </authorList>
    </citation>
    <scope>NUCLEOTIDE SEQUENCE [LARGE SCALE GENOMIC DNA]</scope>
    <source>
        <strain evidence="4 7">LMG 24856</strain>
    </source>
</reference>
<evidence type="ECO:0000313" key="5">
    <source>
        <dbReference type="EMBL" id="SHH87667.1"/>
    </source>
</evidence>
<accession>A0A1M5WJQ4</accession>
<gene>
    <name evidence="4" type="ORF">DSM01_534</name>
    <name evidence="5" type="ORF">SAMN04487999_1242</name>
</gene>
<dbReference type="InterPro" id="IPR015943">
    <property type="entry name" value="WD40/YVTN_repeat-like_dom_sf"/>
</dbReference>
<comment type="subcellular location">
    <subcellularLocation>
        <location evidence="1">Cell membrane</location>
    </subcellularLocation>
</comment>
<protein>
    <submittedName>
        <fullName evidence="5">Uncharacterized protein YjiK</fullName>
    </submittedName>
</protein>
<dbReference type="Pfam" id="PF06977">
    <property type="entry name" value="SdiA-regulated"/>
    <property type="match status" value="1"/>
</dbReference>
<evidence type="ECO:0000256" key="2">
    <source>
        <dbReference type="ARBA" id="ARBA00022475"/>
    </source>
</evidence>
<evidence type="ECO:0000313" key="7">
    <source>
        <dbReference type="Proteomes" id="UP000290037"/>
    </source>
</evidence>
<dbReference type="OrthoDB" id="5292493at2"/>
<evidence type="ECO:0000256" key="1">
    <source>
        <dbReference type="ARBA" id="ARBA00004236"/>
    </source>
</evidence>
<reference evidence="5" key="1">
    <citation type="submission" date="2016-11" db="EMBL/GenBank/DDBJ databases">
        <authorList>
            <person name="Jaros S."/>
            <person name="Januszkiewicz K."/>
            <person name="Wedrychowicz H."/>
        </authorList>
    </citation>
    <scope>NUCLEOTIDE SEQUENCE [LARGE SCALE GENOMIC DNA]</scope>
    <source>
        <strain evidence="5">DSM 19859</strain>
    </source>
</reference>
<dbReference type="STRING" id="573501.SAMN04487999_1242"/>
<dbReference type="EMBL" id="QOVN01000001">
    <property type="protein sequence ID" value="RXG31393.1"/>
    <property type="molecule type" value="Genomic_DNA"/>
</dbReference>
<keyword evidence="7" id="KW-1185">Reference proteome</keyword>
<dbReference type="AlphaFoldDB" id="A0A1M5WJQ4"/>
<evidence type="ECO:0000256" key="3">
    <source>
        <dbReference type="ARBA" id="ARBA00023136"/>
    </source>
</evidence>
<dbReference type="RefSeq" id="WP_072981369.1">
    <property type="nucleotide sequence ID" value="NZ_FQXT01000002.1"/>
</dbReference>
<dbReference type="InterPro" id="IPR009722">
    <property type="entry name" value="YjiK/CarP"/>
</dbReference>
<dbReference type="EMBL" id="FQXT01000002">
    <property type="protein sequence ID" value="SHH87667.1"/>
    <property type="molecule type" value="Genomic_DNA"/>
</dbReference>
<dbReference type="Proteomes" id="UP000184240">
    <property type="component" value="Unassembled WGS sequence"/>
</dbReference>
<dbReference type="GO" id="GO:0005886">
    <property type="term" value="C:plasma membrane"/>
    <property type="evidence" value="ECO:0007669"/>
    <property type="project" value="UniProtKB-SubCell"/>
</dbReference>
<evidence type="ECO:0000313" key="6">
    <source>
        <dbReference type="Proteomes" id="UP000184240"/>
    </source>
</evidence>
<organism evidence="5 6">
    <name type="scientific">Leeuwenhoekiella palythoae</name>
    <dbReference type="NCBI Taxonomy" id="573501"/>
    <lineage>
        <taxon>Bacteria</taxon>
        <taxon>Pseudomonadati</taxon>
        <taxon>Bacteroidota</taxon>
        <taxon>Flavobacteriia</taxon>
        <taxon>Flavobacteriales</taxon>
        <taxon>Flavobacteriaceae</taxon>
        <taxon>Leeuwenhoekiella</taxon>
    </lineage>
</organism>
<reference evidence="6" key="2">
    <citation type="submission" date="2016-11" db="EMBL/GenBank/DDBJ databases">
        <authorList>
            <person name="Varghese N."/>
            <person name="Submissions S."/>
        </authorList>
    </citation>
    <scope>NUCLEOTIDE SEQUENCE [LARGE SCALE GENOMIC DNA]</scope>
    <source>
        <strain evidence="6">DSM 19859</strain>
    </source>
</reference>